<name>A0A9K3P1S2_HELAN</name>
<evidence type="ECO:0000313" key="3">
    <source>
        <dbReference type="Proteomes" id="UP000215914"/>
    </source>
</evidence>
<dbReference type="PANTHER" id="PTHR48462:SF1">
    <property type="entry name" value="PROTEIN, PUTATIVE-RELATED"/>
    <property type="match status" value="1"/>
</dbReference>
<proteinExistence type="predicted"/>
<dbReference type="InterPro" id="IPR000477">
    <property type="entry name" value="RT_dom"/>
</dbReference>
<evidence type="ECO:0000259" key="1">
    <source>
        <dbReference type="Pfam" id="PF00078"/>
    </source>
</evidence>
<protein>
    <submittedName>
        <fullName evidence="2">Reverse transcriptase domain-containing protein</fullName>
    </submittedName>
</protein>
<reference evidence="2" key="2">
    <citation type="submission" date="2020-06" db="EMBL/GenBank/DDBJ databases">
        <title>Helianthus annuus Genome sequencing and assembly Release 2.</title>
        <authorList>
            <person name="Gouzy J."/>
            <person name="Langlade N."/>
            <person name="Munos S."/>
        </authorList>
    </citation>
    <scope>NUCLEOTIDE SEQUENCE</scope>
    <source>
        <tissue evidence="2">Leaves</tissue>
    </source>
</reference>
<organism evidence="2 3">
    <name type="scientific">Helianthus annuus</name>
    <name type="common">Common sunflower</name>
    <dbReference type="NCBI Taxonomy" id="4232"/>
    <lineage>
        <taxon>Eukaryota</taxon>
        <taxon>Viridiplantae</taxon>
        <taxon>Streptophyta</taxon>
        <taxon>Embryophyta</taxon>
        <taxon>Tracheophyta</taxon>
        <taxon>Spermatophyta</taxon>
        <taxon>Magnoliopsida</taxon>
        <taxon>eudicotyledons</taxon>
        <taxon>Gunneridae</taxon>
        <taxon>Pentapetalae</taxon>
        <taxon>asterids</taxon>
        <taxon>campanulids</taxon>
        <taxon>Asterales</taxon>
        <taxon>Asteraceae</taxon>
        <taxon>Asteroideae</taxon>
        <taxon>Heliantheae alliance</taxon>
        <taxon>Heliantheae</taxon>
        <taxon>Helianthus</taxon>
    </lineage>
</organism>
<reference evidence="2" key="1">
    <citation type="journal article" date="2017" name="Nature">
        <title>The sunflower genome provides insights into oil metabolism, flowering and Asterid evolution.</title>
        <authorList>
            <person name="Badouin H."/>
            <person name="Gouzy J."/>
            <person name="Grassa C.J."/>
            <person name="Murat F."/>
            <person name="Staton S.E."/>
            <person name="Cottret L."/>
            <person name="Lelandais-Briere C."/>
            <person name="Owens G.L."/>
            <person name="Carrere S."/>
            <person name="Mayjonade B."/>
            <person name="Legrand L."/>
            <person name="Gill N."/>
            <person name="Kane N.C."/>
            <person name="Bowers J.E."/>
            <person name="Hubner S."/>
            <person name="Bellec A."/>
            <person name="Berard A."/>
            <person name="Berges H."/>
            <person name="Blanchet N."/>
            <person name="Boniface M.C."/>
            <person name="Brunel D."/>
            <person name="Catrice O."/>
            <person name="Chaidir N."/>
            <person name="Claudel C."/>
            <person name="Donnadieu C."/>
            <person name="Faraut T."/>
            <person name="Fievet G."/>
            <person name="Helmstetter N."/>
            <person name="King M."/>
            <person name="Knapp S.J."/>
            <person name="Lai Z."/>
            <person name="Le Paslier M.C."/>
            <person name="Lippi Y."/>
            <person name="Lorenzon L."/>
            <person name="Mandel J.R."/>
            <person name="Marage G."/>
            <person name="Marchand G."/>
            <person name="Marquand E."/>
            <person name="Bret-Mestries E."/>
            <person name="Morien E."/>
            <person name="Nambeesan S."/>
            <person name="Nguyen T."/>
            <person name="Pegot-Espagnet P."/>
            <person name="Pouilly N."/>
            <person name="Raftis F."/>
            <person name="Sallet E."/>
            <person name="Schiex T."/>
            <person name="Thomas J."/>
            <person name="Vandecasteele C."/>
            <person name="Vares D."/>
            <person name="Vear F."/>
            <person name="Vautrin S."/>
            <person name="Crespi M."/>
            <person name="Mangin B."/>
            <person name="Burke J.M."/>
            <person name="Salse J."/>
            <person name="Munos S."/>
            <person name="Vincourt P."/>
            <person name="Rieseberg L.H."/>
            <person name="Langlade N.B."/>
        </authorList>
    </citation>
    <scope>NUCLEOTIDE SEQUENCE</scope>
    <source>
        <tissue evidence="2">Leaves</tissue>
    </source>
</reference>
<gene>
    <name evidence="2" type="ORF">HanXRQr2_Chr02g0075021</name>
</gene>
<dbReference type="Pfam" id="PF00078">
    <property type="entry name" value="RVT_1"/>
    <property type="match status" value="1"/>
</dbReference>
<keyword evidence="2" id="KW-0808">Transferase</keyword>
<accession>A0A9K3P1S2</accession>
<feature type="domain" description="Reverse transcriptase" evidence="1">
    <location>
        <begin position="403"/>
        <end position="538"/>
    </location>
</feature>
<dbReference type="GO" id="GO:0003964">
    <property type="term" value="F:RNA-directed DNA polymerase activity"/>
    <property type="evidence" value="ECO:0007669"/>
    <property type="project" value="UniProtKB-KW"/>
</dbReference>
<dbReference type="Gramene" id="mRNA:HanXRQr2_Chr02g0075021">
    <property type="protein sequence ID" value="mRNA:HanXRQr2_Chr02g0075021"/>
    <property type="gene ID" value="HanXRQr2_Chr02g0075021"/>
</dbReference>
<dbReference type="PANTHER" id="PTHR48462">
    <property type="entry name" value="PROTEIN, PUTATIVE-RELATED"/>
    <property type="match status" value="1"/>
</dbReference>
<dbReference type="Proteomes" id="UP000215914">
    <property type="component" value="Unassembled WGS sequence"/>
</dbReference>
<evidence type="ECO:0000313" key="2">
    <source>
        <dbReference type="EMBL" id="KAF5819203.1"/>
    </source>
</evidence>
<dbReference type="AlphaFoldDB" id="A0A9K3P1S2"/>
<keyword evidence="2" id="KW-0695">RNA-directed DNA polymerase</keyword>
<sequence>MVGSNGSGFWPCPFRQFHCCPDGLVGAKGFPRLMAHIKSHHLGSDERKDSLRCAIADDLNLFTSVCEALRVSGQWLCGECMCPHAFSRACHHEDKVIWFVPGERDEQGFIVGITRPGVENVDTSSKELGVDIALLDRVFSLPIKTVKSIPLSCRMAFAQVLTAALDKVVAMPDSVEAWVRLLILPRCTLRVFKPVGRQDKRSGNRKTGQCLSIQRSLAQWGDREGFATLVQSLFDQPASRVMDGIKKGTEDDNECGGTNVKQCLRKVADGHFTAAVKVLCSSGVAPLNKNTLEALVAKHPCMPPPSMPASLPSESPLVVESDCVLECIKSFPKGTSCGRDGLRAQHLLDAFCGEGSGDLQGGHERCWEGDGQIPWRFPVWGRIPCGAEAVLHSANRFLNEYHQDGSLAMLTVDFSNAFNLVDRTALLYEVRKRCPSISTWVDFLYGQPARLYVGGEYIWSSTGVQQGDPLGPLLFALVLHPLVHRIRDRCKLLFHAWYLDDGTLIGDATQVANALDIIRAEGPSLGLQLNIKKTEVFWPTCNGVKVQEGLFPRGIGRPVLGVKLLGGAVSRDAEFISGMALKRAKCAVELMRCLKRLRDPQSELLLLRSCMGVAKLLFGLRTCQPSLVGGAVSVFDEGLRGALEDIVVCGGAFFGDLQWRLASLPTRFGGLGICTAEDASSYTSVASRAQSWGLQNHILRECGGDVLDSDYRSALDRLHSSLPDFDIGGFYIKDTAPPKSQKILANALYGEIVKRFEEKFVLSPRQRAVFECLRAPHAQDFLSVTPIEGLGQHMSAVEYRAILRYRLMIPLFPVDEPCPVCRKACLDSFGEHAIHCKELPGFKYRHDWVRDVLCDVLKRAGISAKKEAPVNFLTDPLEGRSTLRPADILVFGWEGGKHACVDLTGVSPLVGLKDKGFVVGQAVLKAEASKVAKHEKACRENQHVFVPFAFDTFGGLAPDAVRLLNRVQKVVNSNSSSLKVSNFVFSRIGFSIQKGVAAQLVARIPVIAL</sequence>
<keyword evidence="2" id="KW-0548">Nucleotidyltransferase</keyword>
<comment type="caution">
    <text evidence="2">The sequence shown here is derived from an EMBL/GenBank/DDBJ whole genome shotgun (WGS) entry which is preliminary data.</text>
</comment>
<keyword evidence="3" id="KW-1185">Reference proteome</keyword>
<dbReference type="EMBL" id="MNCJ02000317">
    <property type="protein sequence ID" value="KAF5819203.1"/>
    <property type="molecule type" value="Genomic_DNA"/>
</dbReference>